<keyword evidence="1" id="KW-0472">Membrane</keyword>
<organism evidence="2 3">
    <name type="scientific">Actinokineospora auranticolor</name>
    <dbReference type="NCBI Taxonomy" id="155976"/>
    <lineage>
        <taxon>Bacteria</taxon>
        <taxon>Bacillati</taxon>
        <taxon>Actinomycetota</taxon>
        <taxon>Actinomycetes</taxon>
        <taxon>Pseudonocardiales</taxon>
        <taxon>Pseudonocardiaceae</taxon>
        <taxon>Actinokineospora</taxon>
    </lineage>
</organism>
<keyword evidence="3" id="KW-1185">Reference proteome</keyword>
<sequence>MAAALLAATALAFVALGLARLSDSDAGVLGFPVGMGVIGLLGAVSVFVGLTRARIPVIVFTVLAAVAHTTFAFGGLPVWYRVASGILAAAHVYAAVLLLTKPAAEYLKGTT</sequence>
<proteinExistence type="predicted"/>
<feature type="transmembrane region" description="Helical" evidence="1">
    <location>
        <begin position="29"/>
        <end position="50"/>
    </location>
</feature>
<gene>
    <name evidence="2" type="ORF">CLV40_107284</name>
</gene>
<dbReference type="Proteomes" id="UP000239203">
    <property type="component" value="Unassembled WGS sequence"/>
</dbReference>
<keyword evidence="1" id="KW-1133">Transmembrane helix</keyword>
<name>A0A2S6GQT7_9PSEU</name>
<comment type="caution">
    <text evidence="2">The sequence shown here is derived from an EMBL/GenBank/DDBJ whole genome shotgun (WGS) entry which is preliminary data.</text>
</comment>
<dbReference type="AlphaFoldDB" id="A0A2S6GQT7"/>
<accession>A0A2S6GQT7</accession>
<evidence type="ECO:0000256" key="1">
    <source>
        <dbReference type="SAM" id="Phobius"/>
    </source>
</evidence>
<feature type="transmembrane region" description="Helical" evidence="1">
    <location>
        <begin position="82"/>
        <end position="100"/>
    </location>
</feature>
<feature type="transmembrane region" description="Helical" evidence="1">
    <location>
        <begin position="57"/>
        <end position="76"/>
    </location>
</feature>
<keyword evidence="1" id="KW-0812">Transmembrane</keyword>
<protein>
    <submittedName>
        <fullName evidence="2">Uncharacterized protein</fullName>
    </submittedName>
</protein>
<evidence type="ECO:0000313" key="2">
    <source>
        <dbReference type="EMBL" id="PPK67618.1"/>
    </source>
</evidence>
<reference evidence="2 3" key="1">
    <citation type="submission" date="2018-02" db="EMBL/GenBank/DDBJ databases">
        <title>Genomic Encyclopedia of Archaeal and Bacterial Type Strains, Phase II (KMG-II): from individual species to whole genera.</title>
        <authorList>
            <person name="Goeker M."/>
        </authorList>
    </citation>
    <scope>NUCLEOTIDE SEQUENCE [LARGE SCALE GENOMIC DNA]</scope>
    <source>
        <strain evidence="2 3">YU 961-1</strain>
    </source>
</reference>
<dbReference type="EMBL" id="PTIX01000007">
    <property type="protein sequence ID" value="PPK67618.1"/>
    <property type="molecule type" value="Genomic_DNA"/>
</dbReference>
<evidence type="ECO:0000313" key="3">
    <source>
        <dbReference type="Proteomes" id="UP000239203"/>
    </source>
</evidence>